<feature type="domain" description="PAS" evidence="11">
    <location>
        <begin position="300"/>
        <end position="345"/>
    </location>
</feature>
<dbReference type="InterPro" id="IPR003594">
    <property type="entry name" value="HATPase_dom"/>
</dbReference>
<feature type="region of interest" description="Disordered" evidence="8">
    <location>
        <begin position="798"/>
        <end position="870"/>
    </location>
</feature>
<reference evidence="14" key="1">
    <citation type="journal article" date="2019" name="Int. J. Syst. Evol. Microbiol.">
        <title>The Global Catalogue of Microorganisms (GCM) 10K type strain sequencing project: providing services to taxonomists for standard genome sequencing and annotation.</title>
        <authorList>
            <consortium name="The Broad Institute Genomics Platform"/>
            <consortium name="The Broad Institute Genome Sequencing Center for Infectious Disease"/>
            <person name="Wu L."/>
            <person name="Ma J."/>
        </authorList>
    </citation>
    <scope>NUCLEOTIDE SEQUENCE [LARGE SCALE GENOMIC DNA]</scope>
    <source>
        <strain evidence="14">DFY28</strain>
    </source>
</reference>
<evidence type="ECO:0000259" key="10">
    <source>
        <dbReference type="PROSITE" id="PS50109"/>
    </source>
</evidence>
<evidence type="ECO:0000256" key="2">
    <source>
        <dbReference type="ARBA" id="ARBA00004236"/>
    </source>
</evidence>
<feature type="transmembrane region" description="Helical" evidence="9">
    <location>
        <begin position="83"/>
        <end position="102"/>
    </location>
</feature>
<keyword evidence="5" id="KW-0808">Transferase</keyword>
<dbReference type="SUPFAM" id="SSF55874">
    <property type="entry name" value="ATPase domain of HSP90 chaperone/DNA topoisomerase II/histidine kinase"/>
    <property type="match status" value="1"/>
</dbReference>
<dbReference type="InterPro" id="IPR005467">
    <property type="entry name" value="His_kinase_dom"/>
</dbReference>
<dbReference type="InterPro" id="IPR036097">
    <property type="entry name" value="HisK_dim/P_sf"/>
</dbReference>
<dbReference type="Gene3D" id="3.30.565.10">
    <property type="entry name" value="Histidine kinase-like ATPase, C-terminal domain"/>
    <property type="match status" value="1"/>
</dbReference>
<feature type="transmembrane region" description="Helical" evidence="9">
    <location>
        <begin position="12"/>
        <end position="29"/>
    </location>
</feature>
<gene>
    <name evidence="13" type="ORF">ACFPWU_08410</name>
</gene>
<protein>
    <recommendedName>
        <fullName evidence="3">histidine kinase</fullName>
        <ecNumber evidence="3">2.7.13.3</ecNumber>
    </recommendedName>
</protein>
<comment type="catalytic activity">
    <reaction evidence="1">
        <text>ATP + protein L-histidine = ADP + protein N-phospho-L-histidine.</text>
        <dbReference type="EC" id="2.7.13.3"/>
    </reaction>
</comment>
<feature type="non-terminal residue" evidence="13">
    <location>
        <position position="885"/>
    </location>
</feature>
<evidence type="ECO:0000256" key="3">
    <source>
        <dbReference type="ARBA" id="ARBA00012438"/>
    </source>
</evidence>
<evidence type="ECO:0000313" key="13">
    <source>
        <dbReference type="EMBL" id="MFC6153683.1"/>
    </source>
</evidence>
<feature type="domain" description="PAS" evidence="11">
    <location>
        <begin position="424"/>
        <end position="469"/>
    </location>
</feature>
<dbReference type="InterPro" id="IPR000014">
    <property type="entry name" value="PAS"/>
</dbReference>
<dbReference type="InterPro" id="IPR035965">
    <property type="entry name" value="PAS-like_dom_sf"/>
</dbReference>
<feature type="compositionally biased region" description="Basic and acidic residues" evidence="8">
    <location>
        <begin position="840"/>
        <end position="861"/>
    </location>
</feature>
<evidence type="ECO:0000256" key="8">
    <source>
        <dbReference type="SAM" id="MobiDB-lite"/>
    </source>
</evidence>
<organism evidence="13 14">
    <name type="scientific">Nocardioides yefusunii</name>
    <dbReference type="NCBI Taxonomy" id="2500546"/>
    <lineage>
        <taxon>Bacteria</taxon>
        <taxon>Bacillati</taxon>
        <taxon>Actinomycetota</taxon>
        <taxon>Actinomycetes</taxon>
        <taxon>Propionibacteriales</taxon>
        <taxon>Nocardioidaceae</taxon>
        <taxon>Nocardioides</taxon>
    </lineage>
</organism>
<keyword evidence="6" id="KW-0418">Kinase</keyword>
<dbReference type="PROSITE" id="PS50113">
    <property type="entry name" value="PAC"/>
    <property type="match status" value="1"/>
</dbReference>
<feature type="transmembrane region" description="Helical" evidence="9">
    <location>
        <begin position="273"/>
        <end position="294"/>
    </location>
</feature>
<feature type="domain" description="Histidine kinase" evidence="10">
    <location>
        <begin position="577"/>
        <end position="796"/>
    </location>
</feature>
<dbReference type="InterPro" id="IPR004358">
    <property type="entry name" value="Sig_transdc_His_kin-like_C"/>
</dbReference>
<feature type="transmembrane region" description="Helical" evidence="9">
    <location>
        <begin position="186"/>
        <end position="204"/>
    </location>
</feature>
<comment type="caution">
    <text evidence="13">The sequence shown here is derived from an EMBL/GenBank/DDBJ whole genome shotgun (WGS) entry which is preliminary data.</text>
</comment>
<keyword evidence="13" id="KW-0547">Nucleotide-binding</keyword>
<evidence type="ECO:0000256" key="5">
    <source>
        <dbReference type="ARBA" id="ARBA00022679"/>
    </source>
</evidence>
<evidence type="ECO:0000256" key="6">
    <source>
        <dbReference type="ARBA" id="ARBA00022777"/>
    </source>
</evidence>
<feature type="compositionally biased region" description="Basic and acidic residues" evidence="8">
    <location>
        <begin position="799"/>
        <end position="816"/>
    </location>
</feature>
<dbReference type="PROSITE" id="PS50109">
    <property type="entry name" value="HIS_KIN"/>
    <property type="match status" value="1"/>
</dbReference>
<dbReference type="InterPro" id="IPR013767">
    <property type="entry name" value="PAS_fold"/>
</dbReference>
<keyword evidence="9" id="KW-0472">Membrane</keyword>
<dbReference type="Pfam" id="PF00512">
    <property type="entry name" value="HisKA"/>
    <property type="match status" value="1"/>
</dbReference>
<keyword evidence="13" id="KW-0067">ATP-binding</keyword>
<dbReference type="Pfam" id="PF00989">
    <property type="entry name" value="PAS"/>
    <property type="match status" value="2"/>
</dbReference>
<dbReference type="PANTHER" id="PTHR43711">
    <property type="entry name" value="TWO-COMPONENT HISTIDINE KINASE"/>
    <property type="match status" value="1"/>
</dbReference>
<keyword evidence="14" id="KW-1185">Reference proteome</keyword>
<dbReference type="InterPro" id="IPR036890">
    <property type="entry name" value="HATPase_C_sf"/>
</dbReference>
<dbReference type="Proteomes" id="UP001596098">
    <property type="component" value="Unassembled WGS sequence"/>
</dbReference>
<feature type="transmembrane region" description="Helical" evidence="9">
    <location>
        <begin position="210"/>
        <end position="228"/>
    </location>
</feature>
<keyword evidence="9" id="KW-1133">Transmembrane helix</keyword>
<keyword evidence="9" id="KW-0812">Transmembrane</keyword>
<dbReference type="SMART" id="SM00388">
    <property type="entry name" value="HisKA"/>
    <property type="match status" value="1"/>
</dbReference>
<feature type="domain" description="PAC" evidence="12">
    <location>
        <begin position="496"/>
        <end position="552"/>
    </location>
</feature>
<evidence type="ECO:0000256" key="9">
    <source>
        <dbReference type="SAM" id="Phobius"/>
    </source>
</evidence>
<dbReference type="SMART" id="SM00091">
    <property type="entry name" value="PAS"/>
    <property type="match status" value="2"/>
</dbReference>
<comment type="subcellular location">
    <subcellularLocation>
        <location evidence="2">Cell membrane</location>
    </subcellularLocation>
</comment>
<dbReference type="SMART" id="SM00387">
    <property type="entry name" value="HATPase_c"/>
    <property type="match status" value="1"/>
</dbReference>
<dbReference type="PROSITE" id="PS50112">
    <property type="entry name" value="PAS"/>
    <property type="match status" value="2"/>
</dbReference>
<dbReference type="CDD" id="cd00075">
    <property type="entry name" value="HATPase"/>
    <property type="match status" value="1"/>
</dbReference>
<dbReference type="InterPro" id="IPR000700">
    <property type="entry name" value="PAS-assoc_C"/>
</dbReference>
<accession>A0ABW1QWM6</accession>
<dbReference type="EMBL" id="JBHSQI010000004">
    <property type="protein sequence ID" value="MFC6153683.1"/>
    <property type="molecule type" value="Genomic_DNA"/>
</dbReference>
<dbReference type="Pfam" id="PF02518">
    <property type="entry name" value="HATPase_c"/>
    <property type="match status" value="1"/>
</dbReference>
<proteinExistence type="predicted"/>
<dbReference type="RefSeq" id="WP_378528798.1">
    <property type="nucleotide sequence ID" value="NZ_JBHSQI010000004.1"/>
</dbReference>
<dbReference type="SUPFAM" id="SSF55785">
    <property type="entry name" value="PYP-like sensor domain (PAS domain)"/>
    <property type="match status" value="2"/>
</dbReference>
<sequence length="885" mass="93709">MTWRGLCRGGPWWAVLLVVASAVFTWASLSQAPLGAPSPAWSSTAVPLVVVARTAPRWWPPLLVLVAGAVAVPHLLVGDSPEMTTAVTLGSVLTVLVSAIVLSNGRRPSEVILFAPADLGRIVVAAVFGGMFAGAVDSLAIHLDGASTLSGWDVLAIAGPAHVAWTLLAASALLPVSRERQRAGRVESVALAVALLGVLALLRLESIPVSAIALSIPIVVLAALRGSVRGTTLHLLALGTWVSVLTTAHRGPFALPDEVTLESLGVSVVGQGYVVVTAMMALPLAVATAQGSLLRRELRSERDLSEMTLATAGCLVLVTDLKGSILRVNTAATRVLGVDAATLLGTPAWGLVPREHRSVARRMFAAPDGSFLPESVEGRLVDHTGEERRVLWTTGIVRDHADSPTHLVLTGLDVTAELNAAGHTEHLLRAPIDTAIIGIDRQGRITLANAGAEAVLGSNASDLVGSPFIRVLSAAELAEWAGGLRIKPDFASLLAQTVDAGPRDWHWLGDGTATLVSMELSQIVDNSGTLIGYLCVANDVTEIRTRQQLLVDALDTERHVVDRLRELDATKDHFVTTVSHELRTPVATIVGYTEMLTAGELGDLTPAQIRAMEAVNRNGERLVTLVDNLLALAGPGPENAGSSKVRVDLVDLAKEAERQAGALLQGRRLSAIFSFPGRPVPVSGDRRQLALVLSNLLSNSVKFTEDGGEIRCTVVLDGEDAVLEVTDNGLGIPEDEQDQVFTRFWRSRTAIDRHIQGTGLGLATAQAIVTAHGGSVTLESTHLDGTTARVRLPLLAEPTLREEGPRPERVRRDRSGPIRPNRPGLPELTRRSSRGPEQQFESHPDSLFERPDDLDAGREAETDADPADADLAVAVAVDAEETTAA</sequence>
<dbReference type="PRINTS" id="PR00344">
    <property type="entry name" value="BCTRLSENSOR"/>
</dbReference>
<dbReference type="EC" id="2.7.13.3" evidence="3"/>
<dbReference type="Gene3D" id="3.30.450.20">
    <property type="entry name" value="PAS domain"/>
    <property type="match status" value="2"/>
</dbReference>
<evidence type="ECO:0000313" key="14">
    <source>
        <dbReference type="Proteomes" id="UP001596098"/>
    </source>
</evidence>
<dbReference type="CDD" id="cd00082">
    <property type="entry name" value="HisKA"/>
    <property type="match status" value="1"/>
</dbReference>
<name>A0ABW1QWM6_9ACTN</name>
<dbReference type="GO" id="GO:0005524">
    <property type="term" value="F:ATP binding"/>
    <property type="evidence" value="ECO:0007669"/>
    <property type="project" value="UniProtKB-KW"/>
</dbReference>
<dbReference type="CDD" id="cd00130">
    <property type="entry name" value="PAS"/>
    <property type="match status" value="2"/>
</dbReference>
<dbReference type="SUPFAM" id="SSF47384">
    <property type="entry name" value="Homodimeric domain of signal transducing histidine kinase"/>
    <property type="match status" value="1"/>
</dbReference>
<evidence type="ECO:0000256" key="7">
    <source>
        <dbReference type="ARBA" id="ARBA00023012"/>
    </source>
</evidence>
<evidence type="ECO:0000259" key="12">
    <source>
        <dbReference type="PROSITE" id="PS50113"/>
    </source>
</evidence>
<keyword evidence="7" id="KW-0902">Two-component regulatory system</keyword>
<dbReference type="Gene3D" id="1.10.287.130">
    <property type="match status" value="1"/>
</dbReference>
<evidence type="ECO:0000256" key="4">
    <source>
        <dbReference type="ARBA" id="ARBA00022553"/>
    </source>
</evidence>
<keyword evidence="4" id="KW-0597">Phosphoprotein</keyword>
<dbReference type="InterPro" id="IPR050736">
    <property type="entry name" value="Sensor_HK_Regulatory"/>
</dbReference>
<evidence type="ECO:0000259" key="11">
    <source>
        <dbReference type="PROSITE" id="PS50112"/>
    </source>
</evidence>
<feature type="transmembrane region" description="Helical" evidence="9">
    <location>
        <begin position="122"/>
        <end position="142"/>
    </location>
</feature>
<dbReference type="NCBIfam" id="TIGR00229">
    <property type="entry name" value="sensory_box"/>
    <property type="match status" value="2"/>
</dbReference>
<dbReference type="PANTHER" id="PTHR43711:SF1">
    <property type="entry name" value="HISTIDINE KINASE 1"/>
    <property type="match status" value="1"/>
</dbReference>
<dbReference type="InterPro" id="IPR003661">
    <property type="entry name" value="HisK_dim/P_dom"/>
</dbReference>
<evidence type="ECO:0000256" key="1">
    <source>
        <dbReference type="ARBA" id="ARBA00000085"/>
    </source>
</evidence>
<feature type="transmembrane region" description="Helical" evidence="9">
    <location>
        <begin position="154"/>
        <end position="174"/>
    </location>
</feature>